<reference evidence="8 9" key="1">
    <citation type="submission" date="2016-04" db="EMBL/GenBank/DDBJ databases">
        <title>A degradative enzymes factory behind the ericoid mycorrhizal symbiosis.</title>
        <authorList>
            <consortium name="DOE Joint Genome Institute"/>
            <person name="Martino E."/>
            <person name="Morin E."/>
            <person name="Grelet G."/>
            <person name="Kuo A."/>
            <person name="Kohler A."/>
            <person name="Daghino S."/>
            <person name="Barry K."/>
            <person name="Choi C."/>
            <person name="Cichocki N."/>
            <person name="Clum A."/>
            <person name="Copeland A."/>
            <person name="Hainaut M."/>
            <person name="Haridas S."/>
            <person name="Labutti K."/>
            <person name="Lindquist E."/>
            <person name="Lipzen A."/>
            <person name="Khouja H.-R."/>
            <person name="Murat C."/>
            <person name="Ohm R."/>
            <person name="Olson A."/>
            <person name="Spatafora J."/>
            <person name="Veneault-Fourrey C."/>
            <person name="Henrissat B."/>
            <person name="Grigoriev I."/>
            <person name="Martin F."/>
            <person name="Perotto S."/>
        </authorList>
    </citation>
    <scope>NUCLEOTIDE SEQUENCE [LARGE SCALE GENOMIC DNA]</scope>
    <source>
        <strain evidence="8 9">F</strain>
    </source>
</reference>
<feature type="binding site" evidence="6">
    <location>
        <position position="235"/>
    </location>
    <ligand>
        <name>substrate</name>
    </ligand>
</feature>
<feature type="domain" description="Amidase" evidence="7">
    <location>
        <begin position="103"/>
        <end position="560"/>
    </location>
</feature>
<dbReference type="PANTHER" id="PTHR46072">
    <property type="entry name" value="AMIDASE-RELATED-RELATED"/>
    <property type="match status" value="1"/>
</dbReference>
<evidence type="ECO:0000256" key="2">
    <source>
        <dbReference type="ARBA" id="ARBA00009199"/>
    </source>
</evidence>
<feature type="active site" description="Acyl-ester intermediate" evidence="5">
    <location>
        <position position="259"/>
    </location>
</feature>
<dbReference type="PIRSF" id="PIRSF001221">
    <property type="entry name" value="Amidase_fungi"/>
    <property type="match status" value="1"/>
</dbReference>
<feature type="active site" description="Charge relay system" evidence="5">
    <location>
        <position position="159"/>
    </location>
</feature>
<accession>A0A2J6S1U8</accession>
<dbReference type="Proteomes" id="UP000235786">
    <property type="component" value="Unassembled WGS sequence"/>
</dbReference>
<feature type="binding site" evidence="6">
    <location>
        <position position="209"/>
    </location>
    <ligand>
        <name>substrate</name>
    </ligand>
</feature>
<dbReference type="OrthoDB" id="6428749at2759"/>
<dbReference type="InterPro" id="IPR036928">
    <property type="entry name" value="AS_sf"/>
</dbReference>
<dbReference type="SUPFAM" id="SSF75304">
    <property type="entry name" value="Amidase signature (AS) enzymes"/>
    <property type="match status" value="1"/>
</dbReference>
<feature type="binding site" evidence="6">
    <location>
        <begin position="256"/>
        <end position="259"/>
    </location>
    <ligand>
        <name>substrate</name>
    </ligand>
</feature>
<gene>
    <name evidence="8" type="ORF">L207DRAFT_483750</name>
</gene>
<organism evidence="8 9">
    <name type="scientific">Hyaloscypha variabilis (strain UAMH 11265 / GT02V1 / F)</name>
    <name type="common">Meliniomyces variabilis</name>
    <dbReference type="NCBI Taxonomy" id="1149755"/>
    <lineage>
        <taxon>Eukaryota</taxon>
        <taxon>Fungi</taxon>
        <taxon>Dikarya</taxon>
        <taxon>Ascomycota</taxon>
        <taxon>Pezizomycotina</taxon>
        <taxon>Leotiomycetes</taxon>
        <taxon>Helotiales</taxon>
        <taxon>Hyaloscyphaceae</taxon>
        <taxon>Hyaloscypha</taxon>
        <taxon>Hyaloscypha variabilis</taxon>
    </lineage>
</organism>
<sequence length="572" mass="61158">MRESVSIDAIEGESFTFGSAGVWQERVTAKQAAAEAAIPPGWRLSAATLAGIKLSPNSTTDLTKTDILRKCGILSERELGLTEKYNARQLLWKMAAGEVTSSEVTLAFSKRAAVAQQLLSCLTETLFPEAQARAAFLDDYLKKHSKVFGPLHGLPISLKDSFDIAGVQSTLGYVSFLGRPIPTVNAALVDVLLGLGAILYVKTNIPQTLMTADSENIIFGRTLNPKNLGLTAGGSSGGEGALIAFRGSILGVGTDIAGSIRIPSSCCGVYGFKPTTNRIPYGGQTSPALSGMPGIVPSAGPLATNIGDLELFVKSIIDAKPWVRDSSVDAVPWFELPPPAVPSYTTKFLTIGVLEEDPELPLHPPVKRALAKAVAALTAAGHTLIPVHQSRSTSTSSGWLQAFKLFSLDPTNTSIQHILDGGEPMINTVKIGQDRARAEGPTKEFSLLELAAMNVERAKYREAWRELWNEHSLDVLIGPSAQHTAPKHDTHGMPGYTVIWNLLDYPACIIPYSTASMELDPDPNGYPSTCPPPAYDPKAFDGAPCAIQVVAPRFQDEQCLFASRIIDDVLNG</sequence>
<feature type="active site" description="Charge relay system" evidence="5">
    <location>
        <position position="235"/>
    </location>
</feature>
<proteinExistence type="inferred from homology"/>
<keyword evidence="9" id="KW-1185">Reference proteome</keyword>
<dbReference type="STRING" id="1149755.A0A2J6S1U8"/>
<evidence type="ECO:0000256" key="6">
    <source>
        <dbReference type="PIRSR" id="PIRSR001221-2"/>
    </source>
</evidence>
<dbReference type="InterPro" id="IPR023631">
    <property type="entry name" value="Amidase_dom"/>
</dbReference>
<dbReference type="InterPro" id="IPR020556">
    <property type="entry name" value="Amidase_CS"/>
</dbReference>
<evidence type="ECO:0000313" key="9">
    <source>
        <dbReference type="Proteomes" id="UP000235786"/>
    </source>
</evidence>
<keyword evidence="4" id="KW-0378">Hydrolase</keyword>
<evidence type="ECO:0000256" key="1">
    <source>
        <dbReference type="ARBA" id="ARBA00001311"/>
    </source>
</evidence>
<dbReference type="Gene3D" id="3.90.1300.10">
    <property type="entry name" value="Amidase signature (AS) domain"/>
    <property type="match status" value="1"/>
</dbReference>
<dbReference type="EMBL" id="KZ613941">
    <property type="protein sequence ID" value="PMD44717.1"/>
    <property type="molecule type" value="Genomic_DNA"/>
</dbReference>
<evidence type="ECO:0000256" key="3">
    <source>
        <dbReference type="ARBA" id="ARBA00012922"/>
    </source>
</evidence>
<dbReference type="PANTHER" id="PTHR46072:SF3">
    <property type="entry name" value="AMIDASE"/>
    <property type="match status" value="1"/>
</dbReference>
<evidence type="ECO:0000256" key="4">
    <source>
        <dbReference type="ARBA" id="ARBA00022801"/>
    </source>
</evidence>
<evidence type="ECO:0000313" key="8">
    <source>
        <dbReference type="EMBL" id="PMD44717.1"/>
    </source>
</evidence>
<dbReference type="PROSITE" id="PS00571">
    <property type="entry name" value="AMIDASES"/>
    <property type="match status" value="1"/>
</dbReference>
<evidence type="ECO:0000259" key="7">
    <source>
        <dbReference type="Pfam" id="PF01425"/>
    </source>
</evidence>
<evidence type="ECO:0000256" key="5">
    <source>
        <dbReference type="PIRSR" id="PIRSR001221-1"/>
    </source>
</evidence>
<name>A0A2J6S1U8_HYAVF</name>
<comment type="catalytic activity">
    <reaction evidence="1">
        <text>a monocarboxylic acid amide + H2O = a monocarboxylate + NH4(+)</text>
        <dbReference type="Rhea" id="RHEA:12020"/>
        <dbReference type="ChEBI" id="CHEBI:15377"/>
        <dbReference type="ChEBI" id="CHEBI:28938"/>
        <dbReference type="ChEBI" id="CHEBI:35757"/>
        <dbReference type="ChEBI" id="CHEBI:83628"/>
        <dbReference type="EC" id="3.5.1.4"/>
    </reaction>
</comment>
<dbReference type="EC" id="3.5.1.4" evidence="3"/>
<protein>
    <recommendedName>
        <fullName evidence="3">amidase</fullName>
        <ecNumber evidence="3">3.5.1.4</ecNumber>
    </recommendedName>
</protein>
<dbReference type="GO" id="GO:0004040">
    <property type="term" value="F:amidase activity"/>
    <property type="evidence" value="ECO:0007669"/>
    <property type="project" value="UniProtKB-EC"/>
</dbReference>
<dbReference type="Pfam" id="PF01425">
    <property type="entry name" value="Amidase"/>
    <property type="match status" value="1"/>
</dbReference>
<comment type="similarity">
    <text evidence="2">Belongs to the amidase family.</text>
</comment>
<dbReference type="AlphaFoldDB" id="A0A2J6S1U8"/>